<evidence type="ECO:0000259" key="2">
    <source>
        <dbReference type="Pfam" id="PF20151"/>
    </source>
</evidence>
<feature type="transmembrane region" description="Helical" evidence="1">
    <location>
        <begin position="20"/>
        <end position="39"/>
    </location>
</feature>
<dbReference type="Proteomes" id="UP001218218">
    <property type="component" value="Unassembled WGS sequence"/>
</dbReference>
<dbReference type="EMBL" id="JARIHO010000031">
    <property type="protein sequence ID" value="KAJ7336196.1"/>
    <property type="molecule type" value="Genomic_DNA"/>
</dbReference>
<keyword evidence="1" id="KW-0812">Transmembrane</keyword>
<evidence type="ECO:0000256" key="1">
    <source>
        <dbReference type="SAM" id="Phobius"/>
    </source>
</evidence>
<dbReference type="InterPro" id="IPR045340">
    <property type="entry name" value="DUF6533"/>
</dbReference>
<dbReference type="AlphaFoldDB" id="A0AAD6ZRU4"/>
<feature type="domain" description="DUF6533" evidence="2">
    <location>
        <begin position="25"/>
        <end position="64"/>
    </location>
</feature>
<keyword evidence="1" id="KW-1133">Transmembrane helix</keyword>
<feature type="transmembrane region" description="Helical" evidence="1">
    <location>
        <begin position="126"/>
        <end position="146"/>
    </location>
</feature>
<keyword evidence="4" id="KW-1185">Reference proteome</keyword>
<feature type="transmembrane region" description="Helical" evidence="1">
    <location>
        <begin position="96"/>
        <end position="119"/>
    </location>
</feature>
<accession>A0AAD6ZRU4</accession>
<evidence type="ECO:0000313" key="3">
    <source>
        <dbReference type="EMBL" id="KAJ7336196.1"/>
    </source>
</evidence>
<comment type="caution">
    <text evidence="3">The sequence shown here is derived from an EMBL/GenBank/DDBJ whole genome shotgun (WGS) entry which is preliminary data.</text>
</comment>
<dbReference type="Pfam" id="PF20151">
    <property type="entry name" value="DUF6533"/>
    <property type="match status" value="1"/>
</dbReference>
<organism evidence="3 4">
    <name type="scientific">Mycena albidolilacea</name>
    <dbReference type="NCBI Taxonomy" id="1033008"/>
    <lineage>
        <taxon>Eukaryota</taxon>
        <taxon>Fungi</taxon>
        <taxon>Dikarya</taxon>
        <taxon>Basidiomycota</taxon>
        <taxon>Agaricomycotina</taxon>
        <taxon>Agaricomycetes</taxon>
        <taxon>Agaricomycetidae</taxon>
        <taxon>Agaricales</taxon>
        <taxon>Marasmiineae</taxon>
        <taxon>Mycenaceae</taxon>
        <taxon>Mycena</taxon>
    </lineage>
</organism>
<evidence type="ECO:0000313" key="4">
    <source>
        <dbReference type="Proteomes" id="UP001218218"/>
    </source>
</evidence>
<feature type="transmembrane region" description="Helical" evidence="1">
    <location>
        <begin position="51"/>
        <end position="76"/>
    </location>
</feature>
<feature type="transmembrane region" description="Helical" evidence="1">
    <location>
        <begin position="179"/>
        <end position="201"/>
    </location>
</feature>
<protein>
    <recommendedName>
        <fullName evidence="2">DUF6533 domain-containing protein</fullName>
    </recommendedName>
</protein>
<feature type="transmembrane region" description="Helical" evidence="1">
    <location>
        <begin position="222"/>
        <end position="240"/>
    </location>
</feature>
<keyword evidence="1" id="KW-0472">Membrane</keyword>
<proteinExistence type="predicted"/>
<gene>
    <name evidence="3" type="ORF">DFH08DRAFT_965092</name>
</gene>
<sequence length="307" mass="34815">MDPITPDVIQLAEDLLAHKWYFAGIFALIFFDFFLTLADEVQFIWKGKKGTVFYLFLMNRYCPMAFAIITLFGKLFSSMIYRGARSWWGRCNRFAIVEWLQTLLIVVPAEVVLLLRIYALTNANKYLLGFLVSIILTEFIIVFYAMSLPGTNNALVLPHVPIDSFRVCILFSDTKMDTAYLSTSIAFDCIVLAITLISTAVKNASQGTRYWNILRTIRWDGTMYFCVILSGNVVWMSLAMNARPGLKFMNAQPSMYLTSIMINRLTLSVRKAAAESEEKESAIEFSNRILNSRAADTATSHVIPTFA</sequence>
<reference evidence="3" key="1">
    <citation type="submission" date="2023-03" db="EMBL/GenBank/DDBJ databases">
        <title>Massive genome expansion in bonnet fungi (Mycena s.s.) driven by repeated elements and novel gene families across ecological guilds.</title>
        <authorList>
            <consortium name="Lawrence Berkeley National Laboratory"/>
            <person name="Harder C.B."/>
            <person name="Miyauchi S."/>
            <person name="Viragh M."/>
            <person name="Kuo A."/>
            <person name="Thoen E."/>
            <person name="Andreopoulos B."/>
            <person name="Lu D."/>
            <person name="Skrede I."/>
            <person name="Drula E."/>
            <person name="Henrissat B."/>
            <person name="Morin E."/>
            <person name="Kohler A."/>
            <person name="Barry K."/>
            <person name="LaButti K."/>
            <person name="Morin E."/>
            <person name="Salamov A."/>
            <person name="Lipzen A."/>
            <person name="Mereny Z."/>
            <person name="Hegedus B."/>
            <person name="Baldrian P."/>
            <person name="Stursova M."/>
            <person name="Weitz H."/>
            <person name="Taylor A."/>
            <person name="Grigoriev I.V."/>
            <person name="Nagy L.G."/>
            <person name="Martin F."/>
            <person name="Kauserud H."/>
        </authorList>
    </citation>
    <scope>NUCLEOTIDE SEQUENCE</scope>
    <source>
        <strain evidence="3">CBHHK002</strain>
    </source>
</reference>
<name>A0AAD6ZRU4_9AGAR</name>